<dbReference type="KEGG" id="thl:TEH_10480"/>
<dbReference type="Gene3D" id="3.90.1720.10">
    <property type="entry name" value="endopeptidase domain like (from Nostoc punctiforme)"/>
    <property type="match status" value="1"/>
</dbReference>
<proteinExistence type="predicted"/>
<evidence type="ECO:0000313" key="1">
    <source>
        <dbReference type="EMBL" id="BAK94375.1"/>
    </source>
</evidence>
<sequence>MEEKKGYILLTDTGTLFTKFIRLYTHHPYNHASIAFTSDLSEVYSFGRKHIRNPFIGGFIEENIRTGLLKKAHCAVYSFDITQEQLEQMELYVEQIKAEKEYYHYNFIGLFGFLINRPIKRDHVFFCSQFVASVLAECEFNTFEKPLSLVAPQDLKEIPTLQLEFQGKLSDYYNNAAINEAKPSFFSQLFSMEIWVGSLINRH</sequence>
<dbReference type="AlphaFoldDB" id="A0AAN1SG65"/>
<evidence type="ECO:0000313" key="2">
    <source>
        <dbReference type="Proteomes" id="UP000002663"/>
    </source>
</evidence>
<protein>
    <submittedName>
        <fullName evidence="1">Uncharacterized protein</fullName>
    </submittedName>
</protein>
<dbReference type="GeneID" id="64053686"/>
<organism evidence="1 2">
    <name type="scientific">Tetragenococcus halophilus (strain DSM 20338 / JCM 20259 / NCIMB 9735 / NBRC 12172)</name>
    <name type="common">Pediococcus halophilus</name>
    <dbReference type="NCBI Taxonomy" id="945021"/>
    <lineage>
        <taxon>Bacteria</taxon>
        <taxon>Bacillati</taxon>
        <taxon>Bacillota</taxon>
        <taxon>Bacilli</taxon>
        <taxon>Lactobacillales</taxon>
        <taxon>Enterococcaceae</taxon>
        <taxon>Tetragenococcus</taxon>
    </lineage>
</organism>
<gene>
    <name evidence="1" type="ordered locus">TEH_10480</name>
</gene>
<reference evidence="1 2" key="1">
    <citation type="submission" date="2011-01" db="EMBL/GenBank/DDBJ databases">
        <title>Whole genome sequence of Tetragenococcus halophilus NBRC 12172.</title>
        <authorList>
            <person name="Nakazawa H."/>
            <person name="Omata S."/>
            <person name="Koga C."/>
            <person name="Watanabe Y."/>
            <person name="Katano Y."/>
            <person name="Ito N."/>
            <person name="Tsukatani N."/>
            <person name="Ankai A."/>
            <person name="Oguchi A."/>
            <person name="Fukui S."/>
            <person name="Yashiro I."/>
            <person name="Kamata S."/>
            <person name="Hashimoto Y."/>
            <person name="Yamazaki J."/>
            <person name="Taguchi H."/>
            <person name="Tanaka A."/>
            <person name="Koyama T."/>
            <person name="Ichige A."/>
            <person name="Hanya Y."/>
            <person name="Tanikawa S."/>
            <person name="Yamazaki S."/>
            <person name="Fujita N."/>
        </authorList>
    </citation>
    <scope>NUCLEOTIDE SEQUENCE [LARGE SCALE GENOMIC DNA]</scope>
    <source>
        <strain evidence="2">DSM 20338 / JCM 20259 / NCIMB 9735 / NBRC 12172</strain>
    </source>
</reference>
<name>A0AAN1SG65_TETHN</name>
<dbReference type="SUPFAM" id="SSF54001">
    <property type="entry name" value="Cysteine proteinases"/>
    <property type="match status" value="1"/>
</dbReference>
<dbReference type="EMBL" id="AP012046">
    <property type="protein sequence ID" value="BAK94375.1"/>
    <property type="molecule type" value="Genomic_DNA"/>
</dbReference>
<dbReference type="RefSeq" id="WP_014124435.1">
    <property type="nucleotide sequence ID" value="NC_016052.1"/>
</dbReference>
<accession>A0AAN1SG65</accession>
<dbReference type="InterPro" id="IPR038765">
    <property type="entry name" value="Papain-like_cys_pep_sf"/>
</dbReference>
<dbReference type="Proteomes" id="UP000002663">
    <property type="component" value="Chromosome"/>
</dbReference>